<evidence type="ECO:0000259" key="10">
    <source>
        <dbReference type="PROSITE" id="PS50067"/>
    </source>
</evidence>
<dbReference type="GO" id="GO:0000281">
    <property type="term" value="P:mitotic cytokinesis"/>
    <property type="evidence" value="ECO:0000318"/>
    <property type="project" value="GO_Central"/>
</dbReference>
<proteinExistence type="inferred from homology"/>
<gene>
    <name evidence="12" type="primary">LOC109010237</name>
</gene>
<feature type="coiled-coil region" evidence="8">
    <location>
        <begin position="2788"/>
        <end position="2822"/>
    </location>
</feature>
<evidence type="ECO:0000256" key="7">
    <source>
        <dbReference type="PROSITE-ProRule" id="PRU00283"/>
    </source>
</evidence>
<feature type="region of interest" description="Disordered" evidence="9">
    <location>
        <begin position="1"/>
        <end position="91"/>
    </location>
</feature>
<dbReference type="RefSeq" id="XP_035540731.1">
    <property type="nucleotide sequence ID" value="XM_035684838.1"/>
</dbReference>
<dbReference type="GO" id="GO:0005874">
    <property type="term" value="C:microtubule"/>
    <property type="evidence" value="ECO:0007669"/>
    <property type="project" value="UniProtKB-KW"/>
</dbReference>
<feature type="compositionally biased region" description="Low complexity" evidence="9">
    <location>
        <begin position="151"/>
        <end position="173"/>
    </location>
</feature>
<dbReference type="OrthoDB" id="3176171at2759"/>
<dbReference type="GO" id="GO:0032153">
    <property type="term" value="C:cell division site"/>
    <property type="evidence" value="ECO:0000318"/>
    <property type="project" value="GO_Central"/>
</dbReference>
<protein>
    <submittedName>
        <fullName evidence="12">Kinesin-like protein KIN-12D isoform X1</fullName>
    </submittedName>
</protein>
<dbReference type="PANTHER" id="PTHR37739">
    <property type="entry name" value="KINESIN-LIKE PROTEIN KIN-12D"/>
    <property type="match status" value="1"/>
</dbReference>
<feature type="compositionally biased region" description="Basic and acidic residues" evidence="9">
    <location>
        <begin position="1"/>
        <end position="17"/>
    </location>
</feature>
<feature type="coiled-coil region" evidence="8">
    <location>
        <begin position="677"/>
        <end position="704"/>
    </location>
</feature>
<dbReference type="InterPro" id="IPR036961">
    <property type="entry name" value="Kinesin_motor_dom_sf"/>
</dbReference>
<comment type="similarity">
    <text evidence="6">Belongs to the TRAFAC class myosin-kinesin ATPase superfamily. Kinesin family. KIN-12 subfamily.</text>
</comment>
<organism evidence="11 12">
    <name type="scientific">Juglans regia</name>
    <name type="common">English walnut</name>
    <dbReference type="NCBI Taxonomy" id="51240"/>
    <lineage>
        <taxon>Eukaryota</taxon>
        <taxon>Viridiplantae</taxon>
        <taxon>Streptophyta</taxon>
        <taxon>Embryophyta</taxon>
        <taxon>Tracheophyta</taxon>
        <taxon>Spermatophyta</taxon>
        <taxon>Magnoliopsida</taxon>
        <taxon>eudicotyledons</taxon>
        <taxon>Gunneridae</taxon>
        <taxon>Pentapetalae</taxon>
        <taxon>rosids</taxon>
        <taxon>fabids</taxon>
        <taxon>Fagales</taxon>
        <taxon>Juglandaceae</taxon>
        <taxon>Juglans</taxon>
    </lineage>
</organism>
<name>A0A6P9E043_JUGRE</name>
<dbReference type="GeneID" id="109010237"/>
<evidence type="ECO:0000256" key="9">
    <source>
        <dbReference type="SAM" id="MobiDB-lite"/>
    </source>
</evidence>
<dbReference type="InterPro" id="IPR044986">
    <property type="entry name" value="KIF15/KIN-12"/>
</dbReference>
<evidence type="ECO:0000256" key="8">
    <source>
        <dbReference type="SAM" id="Coils"/>
    </source>
</evidence>
<dbReference type="GO" id="GO:0008017">
    <property type="term" value="F:microtubule binding"/>
    <property type="evidence" value="ECO:0007669"/>
    <property type="project" value="InterPro"/>
</dbReference>
<evidence type="ECO:0000256" key="6">
    <source>
        <dbReference type="ARBA" id="ARBA00034488"/>
    </source>
</evidence>
<feature type="compositionally biased region" description="Basic and acidic residues" evidence="9">
    <location>
        <begin position="54"/>
        <end position="68"/>
    </location>
</feature>
<feature type="coiled-coil region" evidence="8">
    <location>
        <begin position="2530"/>
        <end position="2627"/>
    </location>
</feature>
<dbReference type="PROSITE" id="PS00411">
    <property type="entry name" value="KINESIN_MOTOR_1"/>
    <property type="match status" value="1"/>
</dbReference>
<dbReference type="FunCoup" id="A0A6P9E043">
    <property type="interactions" value="662"/>
</dbReference>
<feature type="coiled-coil region" evidence="8">
    <location>
        <begin position="1337"/>
        <end position="1378"/>
    </location>
</feature>
<evidence type="ECO:0000256" key="1">
    <source>
        <dbReference type="ARBA" id="ARBA00022701"/>
    </source>
</evidence>
<feature type="domain" description="Kinesin motor" evidence="10">
    <location>
        <begin position="228"/>
        <end position="565"/>
    </location>
</feature>
<feature type="coiled-coil region" evidence="8">
    <location>
        <begin position="960"/>
        <end position="994"/>
    </location>
</feature>
<dbReference type="CDD" id="cd01373">
    <property type="entry name" value="KISc_KLP2_like"/>
    <property type="match status" value="1"/>
</dbReference>
<feature type="coiled-coil region" evidence="8">
    <location>
        <begin position="2123"/>
        <end position="2157"/>
    </location>
</feature>
<feature type="binding site" evidence="7">
    <location>
        <begin position="309"/>
        <end position="316"/>
    </location>
    <ligand>
        <name>ATP</name>
        <dbReference type="ChEBI" id="CHEBI:30616"/>
    </ligand>
</feature>
<dbReference type="PROSITE" id="PS50067">
    <property type="entry name" value="KINESIN_MOTOR_2"/>
    <property type="match status" value="1"/>
</dbReference>
<evidence type="ECO:0000256" key="5">
    <source>
        <dbReference type="ARBA" id="ARBA00023175"/>
    </source>
</evidence>
<dbReference type="InterPro" id="IPR027417">
    <property type="entry name" value="P-loop_NTPase"/>
</dbReference>
<evidence type="ECO:0000313" key="11">
    <source>
        <dbReference type="Proteomes" id="UP000235220"/>
    </source>
</evidence>
<feature type="coiled-coil region" evidence="8">
    <location>
        <begin position="2310"/>
        <end position="2389"/>
    </location>
</feature>
<dbReference type="InterPro" id="IPR001752">
    <property type="entry name" value="Kinesin_motor_dom"/>
</dbReference>
<dbReference type="Proteomes" id="UP000235220">
    <property type="component" value="Chromosome 13"/>
</dbReference>
<dbReference type="SUPFAM" id="SSF52540">
    <property type="entry name" value="P-loop containing nucleoside triphosphate hydrolases"/>
    <property type="match status" value="1"/>
</dbReference>
<evidence type="ECO:0000256" key="2">
    <source>
        <dbReference type="ARBA" id="ARBA00022741"/>
    </source>
</evidence>
<dbReference type="InParanoid" id="A0A6P9E043"/>
<dbReference type="Gene3D" id="3.40.850.10">
    <property type="entry name" value="Kinesin motor domain"/>
    <property type="match status" value="1"/>
</dbReference>
<dbReference type="GO" id="GO:0007018">
    <property type="term" value="P:microtubule-based movement"/>
    <property type="evidence" value="ECO:0007669"/>
    <property type="project" value="InterPro"/>
</dbReference>
<feature type="region of interest" description="Disordered" evidence="9">
    <location>
        <begin position="107"/>
        <end position="183"/>
    </location>
</feature>
<evidence type="ECO:0000256" key="3">
    <source>
        <dbReference type="ARBA" id="ARBA00022840"/>
    </source>
</evidence>
<feature type="coiled-coil region" evidence="8">
    <location>
        <begin position="2881"/>
        <end position="2954"/>
    </location>
</feature>
<reference evidence="12" key="1">
    <citation type="submission" date="2025-08" db="UniProtKB">
        <authorList>
            <consortium name="RefSeq"/>
        </authorList>
    </citation>
    <scope>IDENTIFICATION</scope>
    <source>
        <tissue evidence="12">Leaves</tissue>
    </source>
</reference>
<keyword evidence="11" id="KW-1185">Reference proteome</keyword>
<feature type="coiled-coil region" evidence="8">
    <location>
        <begin position="2984"/>
        <end position="3011"/>
    </location>
</feature>
<dbReference type="GO" id="GO:0005524">
    <property type="term" value="F:ATP binding"/>
    <property type="evidence" value="ECO:0007669"/>
    <property type="project" value="UniProtKB-UniRule"/>
</dbReference>
<evidence type="ECO:0000256" key="4">
    <source>
        <dbReference type="ARBA" id="ARBA00023054"/>
    </source>
</evidence>
<keyword evidence="5 7" id="KW-0505">Motor protein</keyword>
<dbReference type="Pfam" id="PF00225">
    <property type="entry name" value="Kinesin"/>
    <property type="match status" value="1"/>
</dbReference>
<dbReference type="PANTHER" id="PTHR37739:SF8">
    <property type="entry name" value="KINESIN-LIKE PROTEIN KIN-12D"/>
    <property type="match status" value="1"/>
</dbReference>
<feature type="compositionally biased region" description="Polar residues" evidence="9">
    <location>
        <begin position="30"/>
        <end position="46"/>
    </location>
</feature>
<sequence length="3048" mass="347052">MLRDFKFLRRNSGKNEEIENVSENPKDSLVFQTGIDSSRPPLNTIQEPIPMARQEQEVGFRSKVERTPTKAKGKSSDPTLPLRTPDKHGAGFSAKNRFAWAQKHEPGLITGDSRDDGSNYSGQVKGVAGTVNGGLVSMTPRPARVVGRGASSYSESNSTQSTPSKSVSKPPSSGIRSRVDGHTSTRTGNFAALYKGLPISCSPATAVNTMEVPHFDLKEDPSFWMEHSVQVLIRVRPLNSMEKSTHGYNRCLKQESAQTIAWIGQPETRFTFDHVACETVEQETLFRMVGLPMVENCLSGYNSCMFAYGQTGSGKTYTMLGEIDDLEIKPSPHRGMTPRIFEFLFARIQAEEEIRKDEKLKYTCKCSFLEIYNEQITDLLDPSSANLMLREDVKKGVYVENLSEFEVQTVSEILRLLTQGSSNRRVAATNMNRESSRSHSVFTCVIESRWEKDSATNLRFARLNLVDLAGSERQKTSGAEGERLKEAANINKSLSTLGHVIMVLVDVAHGKLRHIPYRDSRLTFLLQDSLGGNSKTMIIANVSPSICCASETLNTLKFAQRAKLIQNNAVVNEDSTGDVIALQHQIRLLKEELSILKRQNVSRSLSFGLTTIEDTTTAQENACMENIHDVNMEIDDIHDVNMEIDDLPEYASKGIVRLSTKQLKSLETTLAGSLRREQMAETSIKQLEAEVEQLNRLVRQREEDTRCSKMMLRFREDKIQRMESLLGGSVPADAYLLEENRALSEEIQLLQAKVDRNPEVTRFALENIRLLDQLRRFQEFYEEGEREILLSEVSALRDQLLQFIDGSSKQHNDLNSNMQPEFKNTLGELEKCRDQLKSCLEDNAKLRRELDDLHTMLENIRYEPYEHDGVNKTIKDSINGPAVEDEVLKVVQSENLEGKHESLLIKHAEEMVNLQLELDILKIIIKEERSTCREMEETAICYDRDLQVAKEKLLLTSKKYEDAKCELEEAKSIIEALESQQILSINEMEELRNTNSHYQQLLSKQEPEIMALKDQLAFKELQFHSPSTRTERDNSPLEANLKRMQASLEKAKRLNNWYRGDRAHQVSNEEEMDEVRRQAEAETAEVIVCMQEELGILQHQVQDSHLKEMEMKTAGTLLETELKEVQEKLYIITDDNKSLNQKLEEKDRELLILSEEWDLLTCEIEEILADGHDTLINASDQLELISSSFPHRRIWISDQVGKMIKIISEKELMIEELRSCLEDANNKRSDVECMLKSLRGAAMVITEAHQQECSEKEKEILQLMSELTTKTSTVAKLEDRNKWAEDQIGKVSGCATVAFVIVNRLSEMNNSYRDALKHKDFQLGESVEMNLRKDALLNDQAEMIEEADKKIQSLRGEVKDLEGTCGKLREKISEEQERSCGMEQKLKTIEEIDILMTKEKLAELQSGVSTLKSCMSSYGEHCGSPARKDSQEVCTSFDGDGEGEGPVSFLLSDAETNKVSDRDLNCVEDLTLDTSEYSRVGKSVCCPSYDEKNLESRRIGRDMGNKDVTIILLKKEIQSALESLKEVQAEMVKLHDEKKQMQVSEKCSQESMKCLTTQVLAMEAAMSNFEKQYILKTEAFGNRLSVFEQTVEEAGSQWCQTKELLELEVGGAKMVAAQKAAEASCIMAKFQEAQNTMKDADIMINKLVIANEKLKLDIERRKETEVGLINDRSLLTDEVQSLQNINDLKNQQFEDLEKQLGSHLTETRDLVSEIECAITEFQTTLSKNLMSLGCDLRCMKSLLVNSTKLVHSWLEGVWSQIIVKDSAVSVLHLCHMGILLETVTGLNTENGLLQHGLCESNSAIADLRERNFKSIRELEMCRILKGKLLADIKNSFDKISRKEEETGELRVKVSTFEKQISDLQLQEELMLQRSNDMGSQLSILMKELDLSNNNVLACLLDQEKILKYKEMVLESQADLFMVGWFSKDFESLILVSELEEMALQKADAEKEHIKCCSVLENLKKEIIFSKVDAELKTKLLQDQESQVSLLEKQIQEATLERKDLLSKLNVSNSRISQMEEVTDQGIQSLKDVTFLNSRLKVELVDVNETKVRLLNQVQAHEADYENLLHDFKTKERALEVSLSQMSALDERNKDLQKNICKMETFLCELQNELDMKNAELSRMSCLADENESLKGEIMKLNAQKRQVLKDLEGKNSEFESSLSRIGVFHEENQRLQNEIISLEPGIVSLKTELEMKNAEMNELQHSQSVILKELCSRTQDCQSYVNNVKSLEEQNAFLRNEICSHKNTMHESFSISSLNIMKCIDTVEALDIMGSRLLNVLDGKGSSVVDKMSQEISENIERTCKFMEEFDRLECHAKELVSENLNLQAELLRKEDVLRGLLFDLSLLQESASNTKDQKEEIEEMVVSVEALEDELAVKTGELDLALAKIQMLEDQLRDKIDIISVHELDLSKERESLEMLSVENLELGACIEDALAAQSILEEELTEKKKIIESLEMELTEMSNALGLMNNSIESLGSNMNELASERDLLQIEVNSWKEKFERVKTLADKNETIAMEAQQVAESRKVYAEDKETEVKLLERSVEELERTINVLENKVNILKGEAERQRLQREELESELHAVKDQMQNVKNADSDMKRHLDEKEKNLQEALEHMQILERDIVEKDAEITQLKVHLSELNLHAEAQASDYKQKFKALEAMAEQVRPEGHSAQLMNSLSNKSEKYATKSRGSGSPFKCIGLGLAHQIKSEKDEELTAAKLHIEELEFLAVSRQKEIFALNARLAAAESMTHDVIRDLLGVKLDMTNYASMLDNEQVQKITEKARLHSLESQEKEQEVVKLKKQLNEFVEERRGWLEEIDRKQAEMVGAQIALEKLWRQDQLHKTENEMLKIENLHRKQKVMELEGEVKKLSGQQNLQQRIHHHAKIKDENNMLKTQNEELSSKLRRTEVILSRVKEELACFRASIGKNPYIDFDEEHRLNIKLKETEEEKVQLAQRLLGLCTSVLKAVGITKPVSNVSPSDAEDALEQLKNRFTALERELQDLKYKNRLTNERIRLTELMPQSSPINSADEKCRTPGRASQAAFFSALDR</sequence>
<feature type="compositionally biased region" description="Basic and acidic residues" evidence="9">
    <location>
        <begin position="107"/>
        <end position="117"/>
    </location>
</feature>
<feature type="coiled-coil region" evidence="8">
    <location>
        <begin position="2050"/>
        <end position="2098"/>
    </location>
</feature>
<dbReference type="InterPro" id="IPR019821">
    <property type="entry name" value="Kinesin_motor_CS"/>
</dbReference>
<dbReference type="Gene3D" id="1.10.287.1490">
    <property type="match status" value="1"/>
</dbReference>
<dbReference type="KEGG" id="jre:109010237"/>
<evidence type="ECO:0000313" key="12">
    <source>
        <dbReference type="RefSeq" id="XP_035540731.1"/>
    </source>
</evidence>
<feature type="coiled-coil region" evidence="8">
    <location>
        <begin position="1980"/>
        <end position="2007"/>
    </location>
</feature>
<dbReference type="FunFam" id="3.40.850.10:FF:000033">
    <property type="entry name" value="Kinesin-like protein KIN-12E"/>
    <property type="match status" value="1"/>
</dbReference>
<dbReference type="SMART" id="SM00129">
    <property type="entry name" value="KISc"/>
    <property type="match status" value="1"/>
</dbReference>
<feature type="coiled-coil region" evidence="8">
    <location>
        <begin position="2186"/>
        <end position="2241"/>
    </location>
</feature>
<feature type="coiled-coil region" evidence="8">
    <location>
        <begin position="2439"/>
        <end position="2501"/>
    </location>
</feature>
<feature type="coiled-coil region" evidence="8">
    <location>
        <begin position="1207"/>
        <end position="1266"/>
    </location>
</feature>
<dbReference type="GO" id="GO:0003777">
    <property type="term" value="F:microtubule motor activity"/>
    <property type="evidence" value="ECO:0007669"/>
    <property type="project" value="InterPro"/>
</dbReference>
<keyword evidence="4 8" id="KW-0175">Coiled coil</keyword>
<accession>A0A6P9E043</accession>
<keyword evidence="3 7" id="KW-0067">ATP-binding</keyword>
<feature type="coiled-coil region" evidence="8">
    <location>
        <begin position="1510"/>
        <end position="1544"/>
    </location>
</feature>
<dbReference type="PRINTS" id="PR00380">
    <property type="entry name" value="KINESINHEAVY"/>
</dbReference>
<keyword evidence="1" id="KW-0493">Microtubule</keyword>
<keyword evidence="2 7" id="KW-0547">Nucleotide-binding</keyword>
<feature type="coiled-coil region" evidence="8">
    <location>
        <begin position="829"/>
        <end position="863"/>
    </location>
</feature>